<feature type="region of interest" description="Disordered" evidence="1">
    <location>
        <begin position="57"/>
        <end position="160"/>
    </location>
</feature>
<feature type="compositionally biased region" description="Basic and acidic residues" evidence="1">
    <location>
        <begin position="390"/>
        <end position="409"/>
    </location>
</feature>
<evidence type="ECO:0000313" key="3">
    <source>
        <dbReference type="Proteomes" id="UP000230750"/>
    </source>
</evidence>
<feature type="compositionally biased region" description="Acidic residues" evidence="1">
    <location>
        <begin position="328"/>
        <end position="345"/>
    </location>
</feature>
<feature type="compositionally biased region" description="Basic residues" evidence="1">
    <location>
        <begin position="266"/>
        <end position="277"/>
    </location>
</feature>
<sequence>MNKRDEYANELSAEVNSEDQILNVEDDSINCVASQEKRNAEANSPDIFTMHLENDEATGSCSLDDYSRIGESQGKKSTENVDGESGDTPKSGKRRKKKRKTFSFGNEAKVEVDGEQLDGSPVEEMSIENKQKNDGKGMEGGSEGELQMRTEEGESEEQYVPATMGASEFPEDLLEIPLPRHHIRGRKKNESSVAPGDKECLVVGSLSQKKRGKRANSGGDDISDTGRKRFCQDEEESQKTGRQEYVDECSRFSPTPPTVGKTSKSSSKKRRSKRVTRKQSEEDGDGKESLVENFQKIQSGKSKSGGTQSEVPMSLGSPSISLLQGVDILEDGPENEDVCDIEDKEETGKEKDEDELEVVRTKREDWRDEDVRDDDVQKVANESDKEDDIIDCHTDGKSQRMEKWRKQRN</sequence>
<comment type="caution">
    <text evidence="2">The sequence shown here is derived from an EMBL/GenBank/DDBJ whole genome shotgun (WGS) entry which is preliminary data.</text>
</comment>
<feature type="region of interest" description="Disordered" evidence="1">
    <location>
        <begin position="177"/>
        <end position="409"/>
    </location>
</feature>
<proteinExistence type="predicted"/>
<evidence type="ECO:0000256" key="1">
    <source>
        <dbReference type="SAM" id="MobiDB-lite"/>
    </source>
</evidence>
<organism evidence="2 3">
    <name type="scientific">Stichopus japonicus</name>
    <name type="common">Sea cucumber</name>
    <dbReference type="NCBI Taxonomy" id="307972"/>
    <lineage>
        <taxon>Eukaryota</taxon>
        <taxon>Metazoa</taxon>
        <taxon>Echinodermata</taxon>
        <taxon>Eleutherozoa</taxon>
        <taxon>Echinozoa</taxon>
        <taxon>Holothuroidea</taxon>
        <taxon>Aspidochirotacea</taxon>
        <taxon>Aspidochirotida</taxon>
        <taxon>Stichopodidae</taxon>
        <taxon>Apostichopus</taxon>
    </lineage>
</organism>
<dbReference type="Proteomes" id="UP000230750">
    <property type="component" value="Unassembled WGS sequence"/>
</dbReference>
<feature type="compositionally biased region" description="Basic and acidic residues" evidence="1">
    <location>
        <begin position="224"/>
        <end position="250"/>
    </location>
</feature>
<feature type="compositionally biased region" description="Basic and acidic residues" evidence="1">
    <location>
        <begin position="278"/>
        <end position="290"/>
    </location>
</feature>
<feature type="compositionally biased region" description="Basic and acidic residues" evidence="1">
    <location>
        <begin position="65"/>
        <end position="79"/>
    </location>
</feature>
<dbReference type="EMBL" id="MRZV01000167">
    <property type="protein sequence ID" value="PIK56675.1"/>
    <property type="molecule type" value="Genomic_DNA"/>
</dbReference>
<gene>
    <name evidence="2" type="ORF">BSL78_06397</name>
</gene>
<feature type="compositionally biased region" description="Basic residues" evidence="1">
    <location>
        <begin position="91"/>
        <end position="101"/>
    </location>
</feature>
<protein>
    <submittedName>
        <fullName evidence="2">Uncharacterized protein</fullName>
    </submittedName>
</protein>
<feature type="compositionally biased region" description="Low complexity" evidence="1">
    <location>
        <begin position="295"/>
        <end position="309"/>
    </location>
</feature>
<reference evidence="2 3" key="1">
    <citation type="journal article" date="2017" name="PLoS Biol.">
        <title>The sea cucumber genome provides insights into morphological evolution and visceral regeneration.</title>
        <authorList>
            <person name="Zhang X."/>
            <person name="Sun L."/>
            <person name="Yuan J."/>
            <person name="Sun Y."/>
            <person name="Gao Y."/>
            <person name="Zhang L."/>
            <person name="Li S."/>
            <person name="Dai H."/>
            <person name="Hamel J.F."/>
            <person name="Liu C."/>
            <person name="Yu Y."/>
            <person name="Liu S."/>
            <person name="Lin W."/>
            <person name="Guo K."/>
            <person name="Jin S."/>
            <person name="Xu P."/>
            <person name="Storey K.B."/>
            <person name="Huan P."/>
            <person name="Zhang T."/>
            <person name="Zhou Y."/>
            <person name="Zhang J."/>
            <person name="Lin C."/>
            <person name="Li X."/>
            <person name="Xing L."/>
            <person name="Huo D."/>
            <person name="Sun M."/>
            <person name="Wang L."/>
            <person name="Mercier A."/>
            <person name="Li F."/>
            <person name="Yang H."/>
            <person name="Xiang J."/>
        </authorList>
    </citation>
    <scope>NUCLEOTIDE SEQUENCE [LARGE SCALE GENOMIC DNA]</scope>
    <source>
        <strain evidence="2">Shaxun</strain>
        <tissue evidence="2">Muscle</tissue>
    </source>
</reference>
<evidence type="ECO:0000313" key="2">
    <source>
        <dbReference type="EMBL" id="PIK56675.1"/>
    </source>
</evidence>
<dbReference type="AlphaFoldDB" id="A0A2G8L8Z1"/>
<feature type="compositionally biased region" description="Basic and acidic residues" evidence="1">
    <location>
        <begin position="127"/>
        <end position="137"/>
    </location>
</feature>
<name>A0A2G8L8Z1_STIJA</name>
<feature type="compositionally biased region" description="Basic and acidic residues" evidence="1">
    <location>
        <begin position="346"/>
        <end position="383"/>
    </location>
</feature>
<accession>A0A2G8L8Z1</accession>
<keyword evidence="3" id="KW-1185">Reference proteome</keyword>